<gene>
    <name evidence="1" type="ORF">PFISCL1PPCAC_5134</name>
</gene>
<keyword evidence="2" id="KW-1185">Reference proteome</keyword>
<dbReference type="EMBL" id="BTSY01000002">
    <property type="protein sequence ID" value="GMT13837.1"/>
    <property type="molecule type" value="Genomic_DNA"/>
</dbReference>
<proteinExistence type="predicted"/>
<evidence type="ECO:0000313" key="1">
    <source>
        <dbReference type="EMBL" id="GMT13837.1"/>
    </source>
</evidence>
<sequence>MTDKLRKSKRWDKYSNQLKSFIFDEVRVLIEKEYEEIDEEERWLQHSNVPYGVYPTGAAAAAVEAAAADESTTDVAADADAAAATAANVGSGGQEENLLMALVMSRKTLANLDEQRKSTEWDKYSNRSINEAFDKLREEWQLAGDRNNKMGKLLDRHHVRYYGYTGDMWKVSYEAQTVPASAEIAVAEIAASKQEEDAADALCAADAEPVAKRLRSNDK</sequence>
<protein>
    <submittedName>
        <fullName evidence="1">Uncharacterized protein</fullName>
    </submittedName>
</protein>
<accession>A0AAV5V2M5</accession>
<organism evidence="1 2">
    <name type="scientific">Pristionchus fissidentatus</name>
    <dbReference type="NCBI Taxonomy" id="1538716"/>
    <lineage>
        <taxon>Eukaryota</taxon>
        <taxon>Metazoa</taxon>
        <taxon>Ecdysozoa</taxon>
        <taxon>Nematoda</taxon>
        <taxon>Chromadorea</taxon>
        <taxon>Rhabditida</taxon>
        <taxon>Rhabditina</taxon>
        <taxon>Diplogasteromorpha</taxon>
        <taxon>Diplogasteroidea</taxon>
        <taxon>Neodiplogasteridae</taxon>
        <taxon>Pristionchus</taxon>
    </lineage>
</organism>
<reference evidence="1" key="1">
    <citation type="submission" date="2023-10" db="EMBL/GenBank/DDBJ databases">
        <title>Genome assembly of Pristionchus species.</title>
        <authorList>
            <person name="Yoshida K."/>
            <person name="Sommer R.J."/>
        </authorList>
    </citation>
    <scope>NUCLEOTIDE SEQUENCE</scope>
    <source>
        <strain evidence="1">RS5133</strain>
    </source>
</reference>
<dbReference type="AlphaFoldDB" id="A0AAV5V2M5"/>
<evidence type="ECO:0000313" key="2">
    <source>
        <dbReference type="Proteomes" id="UP001432322"/>
    </source>
</evidence>
<comment type="caution">
    <text evidence="1">The sequence shown here is derived from an EMBL/GenBank/DDBJ whole genome shotgun (WGS) entry which is preliminary data.</text>
</comment>
<dbReference type="Proteomes" id="UP001432322">
    <property type="component" value="Unassembled WGS sequence"/>
</dbReference>
<name>A0AAV5V2M5_9BILA</name>